<organism evidence="9 10">
    <name type="scientific">Cyclobacterium amurskyense</name>
    <dbReference type="NCBI Taxonomy" id="320787"/>
    <lineage>
        <taxon>Bacteria</taxon>
        <taxon>Pseudomonadati</taxon>
        <taxon>Bacteroidota</taxon>
        <taxon>Cytophagia</taxon>
        <taxon>Cytophagales</taxon>
        <taxon>Cyclobacteriaceae</taxon>
        <taxon>Cyclobacterium</taxon>
    </lineage>
</organism>
<keyword evidence="3 6" id="KW-0479">Metal-binding</keyword>
<evidence type="ECO:0000256" key="7">
    <source>
        <dbReference type="SAM" id="SignalP"/>
    </source>
</evidence>
<evidence type="ECO:0000256" key="6">
    <source>
        <dbReference type="PIRSR" id="PIRSR602324-1"/>
    </source>
</evidence>
<dbReference type="SUPFAM" id="SSF46626">
    <property type="entry name" value="Cytochrome c"/>
    <property type="match status" value="1"/>
</dbReference>
<dbReference type="GO" id="GO:0020037">
    <property type="term" value="F:heme binding"/>
    <property type="evidence" value="ECO:0007669"/>
    <property type="project" value="InterPro"/>
</dbReference>
<dbReference type="GO" id="GO:0009055">
    <property type="term" value="F:electron transfer activity"/>
    <property type="evidence" value="ECO:0007669"/>
    <property type="project" value="InterPro"/>
</dbReference>
<dbReference type="STRING" id="320787.CA2015_0147"/>
<dbReference type="RefSeq" id="WP_084011577.1">
    <property type="nucleotide sequence ID" value="NZ_CP012040.1"/>
</dbReference>
<dbReference type="Proteomes" id="UP000036520">
    <property type="component" value="Chromosome"/>
</dbReference>
<keyword evidence="5 6" id="KW-0408">Iron</keyword>
<evidence type="ECO:0000313" key="9">
    <source>
        <dbReference type="EMBL" id="AKP49629.1"/>
    </source>
</evidence>
<dbReference type="InterPro" id="IPR002324">
    <property type="entry name" value="Cyt_c_ID"/>
</dbReference>
<feature type="signal peptide" evidence="7">
    <location>
        <begin position="1"/>
        <end position="28"/>
    </location>
</feature>
<feature type="binding site" description="covalent" evidence="6">
    <location>
        <position position="121"/>
    </location>
    <ligand>
        <name>heme c</name>
        <dbReference type="ChEBI" id="CHEBI:61717"/>
    </ligand>
</feature>
<feature type="binding site" description="covalent" evidence="6">
    <location>
        <position position="76"/>
    </location>
    <ligand>
        <name>heme c</name>
        <dbReference type="ChEBI" id="CHEBI:61717"/>
    </ligand>
</feature>
<gene>
    <name evidence="9" type="ORF">CA2015_0147</name>
</gene>
<keyword evidence="2 6" id="KW-0349">Heme</keyword>
<feature type="domain" description="Cytochrome c" evidence="8">
    <location>
        <begin position="58"/>
        <end position="143"/>
    </location>
</feature>
<evidence type="ECO:0000256" key="2">
    <source>
        <dbReference type="ARBA" id="ARBA00022617"/>
    </source>
</evidence>
<proteinExistence type="predicted"/>
<evidence type="ECO:0000256" key="5">
    <source>
        <dbReference type="ARBA" id="ARBA00023004"/>
    </source>
</evidence>
<protein>
    <submittedName>
        <fullName evidence="9">Cytochrome c551/c552</fullName>
    </submittedName>
</protein>
<keyword evidence="4" id="KW-0249">Electron transport</keyword>
<dbReference type="Gene3D" id="1.10.760.10">
    <property type="entry name" value="Cytochrome c-like domain"/>
    <property type="match status" value="1"/>
</dbReference>
<name>A0A0H4P690_9BACT</name>
<accession>A0A0H4P690</accession>
<dbReference type="InterPro" id="IPR036909">
    <property type="entry name" value="Cyt_c-like_dom_sf"/>
</dbReference>
<dbReference type="PRINTS" id="PR00606">
    <property type="entry name" value="CYTCHROMECID"/>
</dbReference>
<reference evidence="9 10" key="1">
    <citation type="submission" date="2015-07" db="EMBL/GenBank/DDBJ databases">
        <authorList>
            <person name="Kim K.M."/>
        </authorList>
    </citation>
    <scope>NUCLEOTIDE SEQUENCE [LARGE SCALE GENOMIC DNA]</scope>
    <source>
        <strain evidence="9 10">KCTC 12363</strain>
    </source>
</reference>
<evidence type="ECO:0000259" key="8">
    <source>
        <dbReference type="PROSITE" id="PS51007"/>
    </source>
</evidence>
<dbReference type="EMBL" id="CP012040">
    <property type="protein sequence ID" value="AKP49629.1"/>
    <property type="molecule type" value="Genomic_DNA"/>
</dbReference>
<feature type="chain" id="PRO_5005208543" evidence="7">
    <location>
        <begin position="29"/>
        <end position="146"/>
    </location>
</feature>
<dbReference type="InterPro" id="IPR009056">
    <property type="entry name" value="Cyt_c-like_dom"/>
</dbReference>
<sequence length="146" mass="16662">MFQILPNRWISFSLICLSLLLISCNSNEKEEQILSEGEIRQKNYIRKIPGKDEHVPDSVLSKGEVLIAYAGCYDCHRIDKKSKGPAFKDIAKRYPIQPAYRDLLARKIISGGFGSWGNPVMAPHPDISFEDAQTMVYYILSLEFQH</sequence>
<dbReference type="AlphaFoldDB" id="A0A0H4P690"/>
<evidence type="ECO:0000313" key="10">
    <source>
        <dbReference type="Proteomes" id="UP000036520"/>
    </source>
</evidence>
<keyword evidence="7" id="KW-0732">Signal</keyword>
<dbReference type="KEGG" id="camu:CA2015_0147"/>
<evidence type="ECO:0000256" key="1">
    <source>
        <dbReference type="ARBA" id="ARBA00022448"/>
    </source>
</evidence>
<evidence type="ECO:0000256" key="3">
    <source>
        <dbReference type="ARBA" id="ARBA00022723"/>
    </source>
</evidence>
<keyword evidence="10" id="KW-1185">Reference proteome</keyword>
<dbReference type="Pfam" id="PF00034">
    <property type="entry name" value="Cytochrom_C"/>
    <property type="match status" value="1"/>
</dbReference>
<evidence type="ECO:0000256" key="4">
    <source>
        <dbReference type="ARBA" id="ARBA00022982"/>
    </source>
</evidence>
<feature type="binding site" description="covalent" evidence="6">
    <location>
        <position position="72"/>
    </location>
    <ligand>
        <name>heme c</name>
        <dbReference type="ChEBI" id="CHEBI:61717"/>
    </ligand>
</feature>
<comment type="PTM">
    <text evidence="6">Binds 1 heme c group covalently per subunit.</text>
</comment>
<dbReference type="PROSITE" id="PS51007">
    <property type="entry name" value="CYTC"/>
    <property type="match status" value="1"/>
</dbReference>
<keyword evidence="1" id="KW-0813">Transport</keyword>
<dbReference type="OrthoDB" id="9814063at2"/>
<dbReference type="GO" id="GO:0005506">
    <property type="term" value="F:iron ion binding"/>
    <property type="evidence" value="ECO:0007669"/>
    <property type="project" value="InterPro"/>
</dbReference>